<keyword evidence="6" id="KW-1185">Reference proteome</keyword>
<dbReference type="PANTHER" id="PTHR43201:SF5">
    <property type="entry name" value="MEDIUM-CHAIN ACYL-COA LIGASE ACSF2, MITOCHONDRIAL"/>
    <property type="match status" value="1"/>
</dbReference>
<dbReference type="Gene3D" id="3.30.300.30">
    <property type="match status" value="1"/>
</dbReference>
<protein>
    <submittedName>
        <fullName evidence="5">AMP-binding protein</fullName>
    </submittedName>
</protein>
<name>A0ABW4JDQ1_9BACL</name>
<sequence length="516" mass="56572">MSKLIQDTLERLSTSHDNARIWDDSQGRWFTHNELLVRTGQLATWLGKEHVQKGERVLVAGSNTFAFVTAYLGVILSGRVAVPVHADATQHEWSRLMEQSEAKAAVVTVDTENGDALCREASMHHLPYIRVGADGVLLGCPLMATSKNSGFAYEIDDEAAAVMLFTSGTTGRPKGVTLSHRIMRANADNVIRSHALTDADTAYCFLPLFHINAQVVVLWSTLLSGGQLILQRKFSARRFWSTIAANQITWVSAVPAIITILLQTSGPVSTTTLRFVRSASAPLPANTLRQFEQRFGIPVIESYGMTEAASQICVNPLPPQPRKAGSVGLPYGVELKVVNDQFETLPPNETGEIALRGQSVISEYAGGAGADSFVDGWFLTGDIGYRDNDGYVYLVARKKELINRAGEKVSPREIEEVLLTHANVKQAAVIGVPDAVLGERIVAYVTVHQAMLVSDMRESLNKICLELLSKFKRPSEICIVEQLPTGATGKIQRLRLRQEILKQQDTEKNVHTISST</sequence>
<accession>A0ABW4JDQ1</accession>
<evidence type="ECO:0000256" key="1">
    <source>
        <dbReference type="ARBA" id="ARBA00006432"/>
    </source>
</evidence>
<comment type="similarity">
    <text evidence="1">Belongs to the ATP-dependent AMP-binding enzyme family.</text>
</comment>
<evidence type="ECO:0000313" key="5">
    <source>
        <dbReference type="EMBL" id="MFD1674457.1"/>
    </source>
</evidence>
<reference evidence="6" key="1">
    <citation type="journal article" date="2019" name="Int. J. Syst. Evol. Microbiol.">
        <title>The Global Catalogue of Microorganisms (GCM) 10K type strain sequencing project: providing services to taxonomists for standard genome sequencing and annotation.</title>
        <authorList>
            <consortium name="The Broad Institute Genomics Platform"/>
            <consortium name="The Broad Institute Genome Sequencing Center for Infectious Disease"/>
            <person name="Wu L."/>
            <person name="Ma J."/>
        </authorList>
    </citation>
    <scope>NUCLEOTIDE SEQUENCE [LARGE SCALE GENOMIC DNA]</scope>
    <source>
        <strain evidence="6">CGMCC 1.12286</strain>
    </source>
</reference>
<dbReference type="InterPro" id="IPR000873">
    <property type="entry name" value="AMP-dep_synth/lig_dom"/>
</dbReference>
<dbReference type="InterPro" id="IPR045851">
    <property type="entry name" value="AMP-bd_C_sf"/>
</dbReference>
<comment type="caution">
    <text evidence="5">The sequence shown here is derived from an EMBL/GenBank/DDBJ whole genome shotgun (WGS) entry which is preliminary data.</text>
</comment>
<dbReference type="Gene3D" id="3.40.50.12780">
    <property type="entry name" value="N-terminal domain of ligase-like"/>
    <property type="match status" value="1"/>
</dbReference>
<dbReference type="PANTHER" id="PTHR43201">
    <property type="entry name" value="ACYL-COA SYNTHETASE"/>
    <property type="match status" value="1"/>
</dbReference>
<dbReference type="InterPro" id="IPR025110">
    <property type="entry name" value="AMP-bd_C"/>
</dbReference>
<keyword evidence="2" id="KW-0436">Ligase</keyword>
<dbReference type="SUPFAM" id="SSF56801">
    <property type="entry name" value="Acetyl-CoA synthetase-like"/>
    <property type="match status" value="1"/>
</dbReference>
<dbReference type="InterPro" id="IPR020845">
    <property type="entry name" value="AMP-binding_CS"/>
</dbReference>
<dbReference type="Pfam" id="PF00501">
    <property type="entry name" value="AMP-binding"/>
    <property type="match status" value="1"/>
</dbReference>
<evidence type="ECO:0000259" key="3">
    <source>
        <dbReference type="Pfam" id="PF00501"/>
    </source>
</evidence>
<dbReference type="InterPro" id="IPR042099">
    <property type="entry name" value="ANL_N_sf"/>
</dbReference>
<evidence type="ECO:0000259" key="4">
    <source>
        <dbReference type="Pfam" id="PF13193"/>
    </source>
</evidence>
<organism evidence="5 6">
    <name type="scientific">Alicyclobacillus fodiniaquatilis</name>
    <dbReference type="NCBI Taxonomy" id="1661150"/>
    <lineage>
        <taxon>Bacteria</taxon>
        <taxon>Bacillati</taxon>
        <taxon>Bacillota</taxon>
        <taxon>Bacilli</taxon>
        <taxon>Bacillales</taxon>
        <taxon>Alicyclobacillaceae</taxon>
        <taxon>Alicyclobacillus</taxon>
    </lineage>
</organism>
<dbReference type="PROSITE" id="PS00455">
    <property type="entry name" value="AMP_BINDING"/>
    <property type="match status" value="1"/>
</dbReference>
<gene>
    <name evidence="5" type="ORF">ACFSB2_07020</name>
</gene>
<evidence type="ECO:0000256" key="2">
    <source>
        <dbReference type="ARBA" id="ARBA00022598"/>
    </source>
</evidence>
<evidence type="ECO:0000313" key="6">
    <source>
        <dbReference type="Proteomes" id="UP001597079"/>
    </source>
</evidence>
<dbReference type="Proteomes" id="UP001597079">
    <property type="component" value="Unassembled WGS sequence"/>
</dbReference>
<dbReference type="EMBL" id="JBHUCX010000020">
    <property type="protein sequence ID" value="MFD1674457.1"/>
    <property type="molecule type" value="Genomic_DNA"/>
</dbReference>
<feature type="domain" description="AMP-binding enzyme C-terminal" evidence="4">
    <location>
        <begin position="413"/>
        <end position="490"/>
    </location>
</feature>
<dbReference type="RefSeq" id="WP_377942324.1">
    <property type="nucleotide sequence ID" value="NZ_JBHUCX010000020.1"/>
</dbReference>
<feature type="domain" description="AMP-dependent synthetase/ligase" evidence="3">
    <location>
        <begin position="22"/>
        <end position="364"/>
    </location>
</feature>
<proteinExistence type="inferred from homology"/>
<dbReference type="Pfam" id="PF13193">
    <property type="entry name" value="AMP-binding_C"/>
    <property type="match status" value="1"/>
</dbReference>